<dbReference type="EMBL" id="CM045866">
    <property type="protein sequence ID" value="KAI7960984.1"/>
    <property type="molecule type" value="Genomic_DNA"/>
</dbReference>
<keyword evidence="2" id="KW-1185">Reference proteome</keyword>
<gene>
    <name evidence="1" type="ORF">MJO28_001473</name>
</gene>
<comment type="caution">
    <text evidence="1">The sequence shown here is derived from an EMBL/GenBank/DDBJ whole genome shotgun (WGS) entry which is preliminary data.</text>
</comment>
<organism evidence="1 2">
    <name type="scientific">Puccinia striiformis f. sp. tritici</name>
    <dbReference type="NCBI Taxonomy" id="168172"/>
    <lineage>
        <taxon>Eukaryota</taxon>
        <taxon>Fungi</taxon>
        <taxon>Dikarya</taxon>
        <taxon>Basidiomycota</taxon>
        <taxon>Pucciniomycotina</taxon>
        <taxon>Pucciniomycetes</taxon>
        <taxon>Pucciniales</taxon>
        <taxon>Pucciniaceae</taxon>
        <taxon>Puccinia</taxon>
    </lineage>
</organism>
<reference evidence="2" key="1">
    <citation type="journal article" date="2018" name="BMC Genomics">
        <title>Genomic insights into host adaptation between the wheat stripe rust pathogen (Puccinia striiformis f. sp. tritici) and the barley stripe rust pathogen (Puccinia striiformis f. sp. hordei).</title>
        <authorList>
            <person name="Xia C."/>
            <person name="Wang M."/>
            <person name="Yin C."/>
            <person name="Cornejo O.E."/>
            <person name="Hulbert S.H."/>
            <person name="Chen X."/>
        </authorList>
    </citation>
    <scope>NUCLEOTIDE SEQUENCE [LARGE SCALE GENOMIC DNA]</scope>
    <source>
        <strain evidence="2">93-210</strain>
    </source>
</reference>
<accession>A0ACC0EVC4</accession>
<protein>
    <submittedName>
        <fullName evidence="1">Uncharacterized protein</fullName>
    </submittedName>
</protein>
<name>A0ACC0EVC4_9BASI</name>
<reference evidence="1 2" key="3">
    <citation type="journal article" date="2022" name="Microbiol. Spectr.">
        <title>Folding features and dynamics of 3D genome architecture in plant fungal pathogens.</title>
        <authorList>
            <person name="Xia C."/>
        </authorList>
    </citation>
    <scope>NUCLEOTIDE SEQUENCE [LARGE SCALE GENOMIC DNA]</scope>
    <source>
        <strain evidence="1 2">93-210</strain>
    </source>
</reference>
<reference evidence="2" key="2">
    <citation type="journal article" date="2018" name="Mol. Plant Microbe Interact.">
        <title>Genome sequence resources for the wheat stripe rust pathogen (Puccinia striiformis f. sp. tritici) and the barley stripe rust pathogen (Puccinia striiformis f. sp. hordei).</title>
        <authorList>
            <person name="Xia C."/>
            <person name="Wang M."/>
            <person name="Yin C."/>
            <person name="Cornejo O.E."/>
            <person name="Hulbert S.H."/>
            <person name="Chen X."/>
        </authorList>
    </citation>
    <scope>NUCLEOTIDE SEQUENCE [LARGE SCALE GENOMIC DNA]</scope>
    <source>
        <strain evidence="2">93-210</strain>
    </source>
</reference>
<dbReference type="Proteomes" id="UP001060170">
    <property type="component" value="Chromosome 2"/>
</dbReference>
<evidence type="ECO:0000313" key="1">
    <source>
        <dbReference type="EMBL" id="KAI7960984.1"/>
    </source>
</evidence>
<evidence type="ECO:0000313" key="2">
    <source>
        <dbReference type="Proteomes" id="UP001060170"/>
    </source>
</evidence>
<sequence length="413" mass="47922">MTMAMMVEEEFLKLVGLVKLFEELDHGQSEQARLLQALRKLRRRSSRNHRALSSLSPHPADRLDRSKLIRNDIRWRLRKEELPVLYTQLAQLFSFLDPSNLPEQPNTQLREALKTLSEMEDSVDRIKSAADSVWEDTMVPIENIEELTVNRSLQLVSHCKSALIELSRTIESFERFFHVLVISPLDGKIYDSDQPLDYLQEFRKESIPRSIQRELKSIQILINWLAQSNLVVLQQDWRSMVDTIDDTVNDLVDFGNLSAIKDDPNKLIIYNQIHALIPIAKLSRLLLNKLSKPTNSEPRLISTISLENLERLRCTTGSMSTDLNDILNTFDTPRPHDITLSRAINTLVHSSRTINSILYHHFLDYPDQDSIRISRTWSQLWYSEFDIAVISFLWVSEKHVQDDIDNDPDLISI</sequence>
<proteinExistence type="predicted"/>